<keyword evidence="12" id="KW-0539">Nucleus</keyword>
<evidence type="ECO:0000313" key="19">
    <source>
        <dbReference type="EMBL" id="OJT05696.1"/>
    </source>
</evidence>
<dbReference type="OMA" id="NACCIEW"/>
<evidence type="ECO:0000256" key="3">
    <source>
        <dbReference type="ARBA" id="ARBA00004629"/>
    </source>
</evidence>
<keyword evidence="13" id="KW-0137">Centromere</keyword>
<evidence type="ECO:0000256" key="10">
    <source>
        <dbReference type="ARBA" id="ARBA00022838"/>
    </source>
</evidence>
<evidence type="ECO:0000256" key="13">
    <source>
        <dbReference type="ARBA" id="ARBA00023328"/>
    </source>
</evidence>
<comment type="subcellular location">
    <subcellularLocation>
        <location evidence="3">Chromosome</location>
        <location evidence="3">Centromere</location>
        <location evidence="3">Kinetochore</location>
    </subcellularLocation>
    <subcellularLocation>
        <location evidence="2">Cytoplasm</location>
        <location evidence="2">Cytoskeleton</location>
        <location evidence="2">Spindle</location>
    </subcellularLocation>
    <subcellularLocation>
        <location evidence="1">Nucleus</location>
    </subcellularLocation>
</comment>
<evidence type="ECO:0000256" key="11">
    <source>
        <dbReference type="ARBA" id="ARBA00023212"/>
    </source>
</evidence>
<evidence type="ECO:0000256" key="12">
    <source>
        <dbReference type="ARBA" id="ARBA00023242"/>
    </source>
</evidence>
<evidence type="ECO:0000256" key="14">
    <source>
        <dbReference type="ARBA" id="ARBA00030453"/>
    </source>
</evidence>
<sequence length="272" mass="29807">MPPNPPQTPLRRLSQGSLSRLSRSTAYPDAPHGLGFLEPALAELIDEAEALQTNAEGLRNLGDALGTFNESFASWLYAMNMNALTTDWSQAPSQGSFILAARRAEEDARAALLAIRAAEEAARRPPTPPEPTIDRSEQPTADGPTETNITTGTSASANKGAKPAGVLKKKAAKPKLTAKEKRERGLEMERLLSALPLEWRGNDPNLRRHMETVVEKFWDNPHDAFSIVAFIKPPDLNQARVNKCLIALVNRKIVRKDNSTGTVMYHWNGLPS</sequence>
<feature type="region of interest" description="Disordered" evidence="15">
    <location>
        <begin position="118"/>
        <end position="183"/>
    </location>
</feature>
<evidence type="ECO:0000256" key="5">
    <source>
        <dbReference type="ARBA" id="ARBA00020497"/>
    </source>
</evidence>
<evidence type="ECO:0000313" key="16">
    <source>
        <dbReference type="EMBL" id="OJT05673.1"/>
    </source>
</evidence>
<dbReference type="PANTHER" id="PTHR28113:SF1">
    <property type="entry name" value="DASH COMPLEX SUBUNIT DAM1"/>
    <property type="match status" value="1"/>
</dbReference>
<evidence type="ECO:0000256" key="15">
    <source>
        <dbReference type="SAM" id="MobiDB-lite"/>
    </source>
</evidence>
<evidence type="ECO:0000256" key="6">
    <source>
        <dbReference type="ARBA" id="ARBA00022454"/>
    </source>
</evidence>
<dbReference type="Pfam" id="PF08653">
    <property type="entry name" value="DASH_Dam1"/>
    <property type="match status" value="1"/>
</dbReference>
<dbReference type="Proteomes" id="UP000184267">
    <property type="component" value="Unassembled WGS sequence"/>
</dbReference>
<dbReference type="InterPro" id="IPR013962">
    <property type="entry name" value="DASH_Dam1"/>
</dbReference>
<organism evidence="16 20">
    <name type="scientific">Trametes pubescens</name>
    <name type="common">White-rot fungus</name>
    <dbReference type="NCBI Taxonomy" id="154538"/>
    <lineage>
        <taxon>Eukaryota</taxon>
        <taxon>Fungi</taxon>
        <taxon>Dikarya</taxon>
        <taxon>Basidiomycota</taxon>
        <taxon>Agaricomycotina</taxon>
        <taxon>Agaricomycetes</taxon>
        <taxon>Polyporales</taxon>
        <taxon>Polyporaceae</taxon>
        <taxon>Trametes</taxon>
    </lineage>
</organism>
<dbReference type="EMBL" id="MNAD01001402">
    <property type="protein sequence ID" value="OJT05696.1"/>
    <property type="molecule type" value="Genomic_DNA"/>
</dbReference>
<dbReference type="EMBL" id="MNAD01001404">
    <property type="protein sequence ID" value="OJT05676.1"/>
    <property type="molecule type" value="Genomic_DNA"/>
</dbReference>
<proteinExistence type="inferred from homology"/>
<keyword evidence="9" id="KW-0159">Chromosome partition</keyword>
<dbReference type="GO" id="GO:1990537">
    <property type="term" value="C:mitotic spindle polar microtubule"/>
    <property type="evidence" value="ECO:0007669"/>
    <property type="project" value="TreeGrafter"/>
</dbReference>
<dbReference type="AlphaFoldDB" id="A0A1M2VDR1"/>
<name>A0A1M2VDR1_TRAPU</name>
<dbReference type="PANTHER" id="PTHR28113">
    <property type="entry name" value="DASH COMPLEX SUBUNIT DAM1"/>
    <property type="match status" value="1"/>
</dbReference>
<evidence type="ECO:0000313" key="18">
    <source>
        <dbReference type="EMBL" id="OJT05685.1"/>
    </source>
</evidence>
<keyword evidence="10" id="KW-0995">Kinetochore</keyword>
<keyword evidence="20" id="KW-1185">Reference proteome</keyword>
<feature type="compositionally biased region" description="Polar residues" evidence="15">
    <location>
        <begin position="145"/>
        <end position="157"/>
    </location>
</feature>
<comment type="similarity">
    <text evidence="4">Belongs to the DASH complex DAM1 family.</text>
</comment>
<evidence type="ECO:0000313" key="20">
    <source>
        <dbReference type="Proteomes" id="UP000184267"/>
    </source>
</evidence>
<reference evidence="16 20" key="1">
    <citation type="submission" date="2016-10" db="EMBL/GenBank/DDBJ databases">
        <title>Genome sequence of the basidiomycete white-rot fungus Trametes pubescens.</title>
        <authorList>
            <person name="Makela M.R."/>
            <person name="Granchi Z."/>
            <person name="Peng M."/>
            <person name="De Vries R.P."/>
            <person name="Grigoriev I."/>
            <person name="Riley R."/>
            <person name="Hilden K."/>
        </authorList>
    </citation>
    <scope>NUCLEOTIDE SEQUENCE [LARGE SCALE GENOMIC DNA]</scope>
    <source>
        <strain evidence="16 20">FBCC735</strain>
    </source>
</reference>
<evidence type="ECO:0000256" key="9">
    <source>
        <dbReference type="ARBA" id="ARBA00022829"/>
    </source>
</evidence>
<evidence type="ECO:0000313" key="17">
    <source>
        <dbReference type="EMBL" id="OJT05676.1"/>
    </source>
</evidence>
<keyword evidence="8" id="KW-0493">Microtubule</keyword>
<dbReference type="EMBL" id="MNAD01001403">
    <property type="protein sequence ID" value="OJT05685.1"/>
    <property type="molecule type" value="Genomic_DNA"/>
</dbReference>
<gene>
    <name evidence="19" type="ORF">TRAPUB_3477</name>
    <name evidence="18" type="ORF">TRAPUB_3483</name>
    <name evidence="17" type="ORF">TRAPUB_3494</name>
    <name evidence="16" type="ORF">TRAPUB_3503</name>
</gene>
<dbReference type="OrthoDB" id="5586015at2759"/>
<dbReference type="GO" id="GO:0044732">
    <property type="term" value="C:mitotic spindle pole body"/>
    <property type="evidence" value="ECO:0007669"/>
    <property type="project" value="TreeGrafter"/>
</dbReference>
<keyword evidence="6" id="KW-0158">Chromosome</keyword>
<keyword evidence="7" id="KW-0963">Cytoplasm</keyword>
<evidence type="ECO:0000256" key="7">
    <source>
        <dbReference type="ARBA" id="ARBA00022490"/>
    </source>
</evidence>
<evidence type="ECO:0000256" key="4">
    <source>
        <dbReference type="ARBA" id="ARBA00010073"/>
    </source>
</evidence>
<keyword evidence="11" id="KW-0206">Cytoskeleton</keyword>
<accession>A0A1M2VDR1</accession>
<comment type="caution">
    <text evidence="16">The sequence shown here is derived from an EMBL/GenBank/DDBJ whole genome shotgun (WGS) entry which is preliminary data.</text>
</comment>
<evidence type="ECO:0000256" key="2">
    <source>
        <dbReference type="ARBA" id="ARBA00004186"/>
    </source>
</evidence>
<dbReference type="STRING" id="154538.A0A1M2VDR1"/>
<evidence type="ECO:0000256" key="1">
    <source>
        <dbReference type="ARBA" id="ARBA00004123"/>
    </source>
</evidence>
<evidence type="ECO:0000256" key="8">
    <source>
        <dbReference type="ARBA" id="ARBA00022701"/>
    </source>
</evidence>
<dbReference type="GO" id="GO:0042729">
    <property type="term" value="C:DASH complex"/>
    <property type="evidence" value="ECO:0007669"/>
    <property type="project" value="InterPro"/>
</dbReference>
<dbReference type="EMBL" id="MNAD01001405">
    <property type="protein sequence ID" value="OJT05673.1"/>
    <property type="molecule type" value="Genomic_DNA"/>
</dbReference>
<dbReference type="GO" id="GO:1990758">
    <property type="term" value="P:mitotic sister chromatid biorientation"/>
    <property type="evidence" value="ECO:0007669"/>
    <property type="project" value="TreeGrafter"/>
</dbReference>
<protein>
    <recommendedName>
        <fullName evidence="5">DASH complex subunit DAM1</fullName>
    </recommendedName>
    <alternativeName>
        <fullName evidence="14">Outer kinetochore protein DAM1</fullName>
    </alternativeName>
</protein>